<gene>
    <name evidence="3" type="ORF">MGAL_10B057675</name>
</gene>
<dbReference type="PANTHER" id="PTHR47331:SF6">
    <property type="entry name" value="DOUBLECORTIN DOMAIN-CONTAINING PROTEIN"/>
    <property type="match status" value="1"/>
</dbReference>
<dbReference type="OrthoDB" id="6127549at2759"/>
<dbReference type="Gene3D" id="3.30.70.270">
    <property type="match status" value="1"/>
</dbReference>
<dbReference type="InterPro" id="IPR043502">
    <property type="entry name" value="DNA/RNA_pol_sf"/>
</dbReference>
<dbReference type="PANTHER" id="PTHR47331">
    <property type="entry name" value="PHD-TYPE DOMAIN-CONTAINING PROTEIN"/>
    <property type="match status" value="1"/>
</dbReference>
<dbReference type="Proteomes" id="UP000596742">
    <property type="component" value="Unassembled WGS sequence"/>
</dbReference>
<feature type="coiled-coil region" evidence="1">
    <location>
        <begin position="73"/>
        <end position="107"/>
    </location>
</feature>
<dbReference type="Gene3D" id="3.10.10.10">
    <property type="entry name" value="HIV Type 1 Reverse Transcriptase, subunit A, domain 1"/>
    <property type="match status" value="1"/>
</dbReference>
<evidence type="ECO:0008006" key="5">
    <source>
        <dbReference type="Google" id="ProtNLM"/>
    </source>
</evidence>
<dbReference type="AlphaFoldDB" id="A0A8B6EP04"/>
<feature type="compositionally biased region" description="Basic and acidic residues" evidence="2">
    <location>
        <begin position="147"/>
        <end position="162"/>
    </location>
</feature>
<keyword evidence="4" id="KW-1185">Reference proteome</keyword>
<feature type="region of interest" description="Disordered" evidence="2">
    <location>
        <begin position="49"/>
        <end position="71"/>
    </location>
</feature>
<name>A0A8B6EP04_MYTGA</name>
<sequence length="1111" mass="125347">MAEEISQYLKRKNTADSLQELENHESVYTNVELSADEVFRDIQRIQQRTKTKSVKSVRSNGRSSVASSTTKMKARAEAAKASLEFAAKEAELKKADAEIQRKQMDIQADLEFLSKQKEAAVAYAEYKAAMEDDDSQHDAKSLQGIPKQDELDRTRQYVESHRNVTFNSQNFRDNPVHSNTHLGDHTSAPFIPSTHQDQMPASKYNDPGFKFESDQNNNSPQARDKESGRSSQRPRLSARNINVSKTEIATSTEGIKPIKLKCAIHKTNHSLNDCRSFLSKSIEDRRKIIKENGICFKCINSKDHLSRNCPENVQCKECDSSTHSSGMHIYGQQKMQPLEPNGGEQSEDASKVVKACCMDICNGKFSGKSCAKILPVFVSHEDDPSKRIKTYIILDEQSNRSLGRKELFDSFDIVCKPEEYTLMSCSGRTRMNGRRVSGLLLESLDGERLPNNFPMALRRAKTLDRSLQSNKEKREHFLEFMHNLIQNNHAEIAPKLDEGAESWYLPVFGIYHPKKPGKIRCVFDSSAKFGDVSLNNVLLQGPDLNNSLLSVLMRFRKNRIAASADVQQMFYSFSVDEKHRDFLRFLWHEDNDLDKQLVAFRMTVHVFGNSPSPAVATYGLRKCSNLAEPDRVQRHFYVDDGLISLDSSQDMIDLLTRTQKTLLEEGNIRLHKFASNSDEVMSALPHEDLAQDLKSIDFDSDSVPLQRSLGLYWDLATDCFTYRISEESKPFTRRGVLSTLNSLFDPLGFVAPVIIKGKIILRELMAQSVDWDEPLPEHSRSEWETWRNSLSALQNITIPRMYVSSSLSKKPTFELHVFADASEKAIAAVSYLRTIKPDGNFETGFILGKAKVAPHHGHTIPSQSADQATRSVSSEDIGSSCWLQGPTKFLSGELQASASTETLTTLVNPDLDKEVRPIVTVTKTTIEDSHSIGSERFQNFSSWKSLVNGIAVLQRFIQSRFKKVTLQDIDVVKSLNESEIFIIKTIQSEVYSSEIDCIVNGQNLRKNSSIISLDPFLDSEGILRVGGRLNKSNLPYQERNPLILPGKCHVSKLLVQHFHAQVKHQGRHFTEGAIRAEGYWITGSKRLVSSVIHHCVPCRKLRGCLEVQKDG</sequence>
<dbReference type="InterPro" id="IPR043128">
    <property type="entry name" value="Rev_trsase/Diguanyl_cyclase"/>
</dbReference>
<feature type="compositionally biased region" description="Polar residues" evidence="2">
    <location>
        <begin position="56"/>
        <end position="71"/>
    </location>
</feature>
<evidence type="ECO:0000256" key="2">
    <source>
        <dbReference type="SAM" id="MobiDB-lite"/>
    </source>
</evidence>
<organism evidence="3 4">
    <name type="scientific">Mytilus galloprovincialis</name>
    <name type="common">Mediterranean mussel</name>
    <dbReference type="NCBI Taxonomy" id="29158"/>
    <lineage>
        <taxon>Eukaryota</taxon>
        <taxon>Metazoa</taxon>
        <taxon>Spiralia</taxon>
        <taxon>Lophotrochozoa</taxon>
        <taxon>Mollusca</taxon>
        <taxon>Bivalvia</taxon>
        <taxon>Autobranchia</taxon>
        <taxon>Pteriomorphia</taxon>
        <taxon>Mytilida</taxon>
        <taxon>Mytiloidea</taxon>
        <taxon>Mytilidae</taxon>
        <taxon>Mytilinae</taxon>
        <taxon>Mytilus</taxon>
    </lineage>
</organism>
<dbReference type="Pfam" id="PF05380">
    <property type="entry name" value="Peptidase_A17"/>
    <property type="match status" value="1"/>
</dbReference>
<evidence type="ECO:0000256" key="1">
    <source>
        <dbReference type="SAM" id="Coils"/>
    </source>
</evidence>
<dbReference type="InterPro" id="IPR008042">
    <property type="entry name" value="Retrotrans_Pao"/>
</dbReference>
<proteinExistence type="predicted"/>
<evidence type="ECO:0000313" key="3">
    <source>
        <dbReference type="EMBL" id="VDI37805.1"/>
    </source>
</evidence>
<protein>
    <recommendedName>
        <fullName evidence="5">Integrase zinc-binding domain-containing protein</fullName>
    </recommendedName>
</protein>
<feature type="region of interest" description="Disordered" evidence="2">
    <location>
        <begin position="131"/>
        <end position="244"/>
    </location>
</feature>
<dbReference type="SUPFAM" id="SSF56672">
    <property type="entry name" value="DNA/RNA polymerases"/>
    <property type="match status" value="1"/>
</dbReference>
<accession>A0A8B6EP04</accession>
<evidence type="ECO:0000313" key="4">
    <source>
        <dbReference type="Proteomes" id="UP000596742"/>
    </source>
</evidence>
<reference evidence="3" key="1">
    <citation type="submission" date="2018-11" db="EMBL/GenBank/DDBJ databases">
        <authorList>
            <person name="Alioto T."/>
            <person name="Alioto T."/>
        </authorList>
    </citation>
    <scope>NUCLEOTIDE SEQUENCE</scope>
</reference>
<comment type="caution">
    <text evidence="3">The sequence shown here is derived from an EMBL/GenBank/DDBJ whole genome shotgun (WGS) entry which is preliminary data.</text>
</comment>
<dbReference type="EMBL" id="UYJE01005494">
    <property type="protein sequence ID" value="VDI37805.1"/>
    <property type="molecule type" value="Genomic_DNA"/>
</dbReference>
<feature type="compositionally biased region" description="Polar residues" evidence="2">
    <location>
        <begin position="229"/>
        <end position="244"/>
    </location>
</feature>
<dbReference type="CDD" id="cd01644">
    <property type="entry name" value="RT_pepA17"/>
    <property type="match status" value="1"/>
</dbReference>
<feature type="compositionally biased region" description="Polar residues" evidence="2">
    <location>
        <begin position="163"/>
        <end position="181"/>
    </location>
</feature>
<keyword evidence="1" id="KW-0175">Coiled coil</keyword>